<sequence length="314" mass="34966">MSTPTGRDRLRELLDAVLDEDNRTLDAMAQGAYASPYHFSRRLSRDAGEAPVAMRRRVMLERAAWRIRKGSSVTDAAWEAGYESLEGFSRAFSRAYGHAPSDVGETGSVWLPAANGIHFHPPTSLWVHSTEQAMNPVTDQQVRHDLDDTRALVEHAKGLSPEEWREVRAPGHQVASWEGPEESIAAVLERTVFAKEVWLAAVEGTEFPAVDRDPNPATLLARHDAVAGRWLAAVRDIDRRGGWDDLIIDALCEPPESFVLSSIVTHVLTYSAYRRLLVRGWLHRAGVDLDLDDGDPINWLRHEAGEQPETGGDR</sequence>
<dbReference type="GO" id="GO:0043565">
    <property type="term" value="F:sequence-specific DNA binding"/>
    <property type="evidence" value="ECO:0007669"/>
    <property type="project" value="InterPro"/>
</dbReference>
<comment type="caution">
    <text evidence="4">The sequence shown here is derived from an EMBL/GenBank/DDBJ whole genome shotgun (WGS) entry which is preliminary data.</text>
</comment>
<dbReference type="Pfam" id="PF12833">
    <property type="entry name" value="HTH_18"/>
    <property type="match status" value="1"/>
</dbReference>
<dbReference type="InterPro" id="IPR009057">
    <property type="entry name" value="Homeodomain-like_sf"/>
</dbReference>
<accession>A0A7Y9ZKD1</accession>
<evidence type="ECO:0000259" key="3">
    <source>
        <dbReference type="PROSITE" id="PS01124"/>
    </source>
</evidence>
<dbReference type="EMBL" id="JACBZM010000001">
    <property type="protein sequence ID" value="NYI45968.1"/>
    <property type="molecule type" value="Genomic_DNA"/>
</dbReference>
<dbReference type="GO" id="GO:0003700">
    <property type="term" value="F:DNA-binding transcription factor activity"/>
    <property type="evidence" value="ECO:0007669"/>
    <property type="project" value="InterPro"/>
</dbReference>
<dbReference type="RefSeq" id="WP_179649716.1">
    <property type="nucleotide sequence ID" value="NZ_JACBZM010000001.1"/>
</dbReference>
<keyword evidence="4" id="KW-0238">DNA-binding</keyword>
<keyword evidence="2" id="KW-0804">Transcription</keyword>
<keyword evidence="1" id="KW-0805">Transcription regulation</keyword>
<dbReference type="AlphaFoldDB" id="A0A7Y9ZKD1"/>
<name>A0A7Y9ZKD1_9ACTN</name>
<dbReference type="SMART" id="SM00342">
    <property type="entry name" value="HTH_ARAC"/>
    <property type="match status" value="1"/>
</dbReference>
<evidence type="ECO:0000256" key="2">
    <source>
        <dbReference type="ARBA" id="ARBA00023163"/>
    </source>
</evidence>
<feature type="domain" description="HTH araC/xylS-type" evidence="3">
    <location>
        <begin position="8"/>
        <end position="106"/>
    </location>
</feature>
<dbReference type="PROSITE" id="PS01124">
    <property type="entry name" value="HTH_ARAC_FAMILY_2"/>
    <property type="match status" value="1"/>
</dbReference>
<evidence type="ECO:0000313" key="4">
    <source>
        <dbReference type="EMBL" id="NYI45968.1"/>
    </source>
</evidence>
<dbReference type="SUPFAM" id="SSF46689">
    <property type="entry name" value="Homeodomain-like"/>
    <property type="match status" value="1"/>
</dbReference>
<dbReference type="Proteomes" id="UP000562045">
    <property type="component" value="Unassembled WGS sequence"/>
</dbReference>
<dbReference type="InterPro" id="IPR024775">
    <property type="entry name" value="DinB-like"/>
</dbReference>
<protein>
    <submittedName>
        <fullName evidence="4">AraC-like DNA-binding protein</fullName>
    </submittedName>
</protein>
<dbReference type="PANTHER" id="PTHR11019">
    <property type="entry name" value="HTH-TYPE TRANSCRIPTIONAL REGULATOR NIMR"/>
    <property type="match status" value="1"/>
</dbReference>
<evidence type="ECO:0000313" key="5">
    <source>
        <dbReference type="Proteomes" id="UP000562045"/>
    </source>
</evidence>
<dbReference type="PANTHER" id="PTHR11019:SF159">
    <property type="entry name" value="TRANSCRIPTIONAL REGULATOR-RELATED"/>
    <property type="match status" value="1"/>
</dbReference>
<evidence type="ECO:0000256" key="1">
    <source>
        <dbReference type="ARBA" id="ARBA00023015"/>
    </source>
</evidence>
<organism evidence="4 5">
    <name type="scientific">Nocardioides aromaticivorans</name>
    <dbReference type="NCBI Taxonomy" id="200618"/>
    <lineage>
        <taxon>Bacteria</taxon>
        <taxon>Bacillati</taxon>
        <taxon>Actinomycetota</taxon>
        <taxon>Actinomycetes</taxon>
        <taxon>Propionibacteriales</taxon>
        <taxon>Nocardioidaceae</taxon>
        <taxon>Nocardioides</taxon>
    </lineage>
</organism>
<proteinExistence type="predicted"/>
<dbReference type="InterPro" id="IPR018060">
    <property type="entry name" value="HTH_AraC"/>
</dbReference>
<gene>
    <name evidence="4" type="ORF">BJ993_003048</name>
</gene>
<dbReference type="Pfam" id="PF12867">
    <property type="entry name" value="DinB_2"/>
    <property type="match status" value="1"/>
</dbReference>
<reference evidence="4 5" key="1">
    <citation type="submission" date="2020-07" db="EMBL/GenBank/DDBJ databases">
        <title>Sequencing the genomes of 1000 actinobacteria strains.</title>
        <authorList>
            <person name="Klenk H.-P."/>
        </authorList>
    </citation>
    <scope>NUCLEOTIDE SEQUENCE [LARGE SCALE GENOMIC DNA]</scope>
    <source>
        <strain evidence="4 5">DSM 15131</strain>
    </source>
</reference>
<dbReference type="Gene3D" id="1.10.10.60">
    <property type="entry name" value="Homeodomain-like"/>
    <property type="match status" value="1"/>
</dbReference>